<gene>
    <name evidence="2" type="ORF">D7V32_02650</name>
</gene>
<keyword evidence="1" id="KW-0472">Membrane</keyword>
<name>A0A3A8EHX8_9GAMM</name>
<feature type="transmembrane region" description="Helical" evidence="1">
    <location>
        <begin position="12"/>
        <end position="32"/>
    </location>
</feature>
<dbReference type="RefSeq" id="WP_120401377.1">
    <property type="nucleotide sequence ID" value="NZ_RAXV01000003.1"/>
</dbReference>
<dbReference type="Proteomes" id="UP000282388">
    <property type="component" value="Unassembled WGS sequence"/>
</dbReference>
<accession>A0A3A8EHX8</accession>
<dbReference type="OrthoDB" id="6705370at2"/>
<keyword evidence="1" id="KW-1133">Transmembrane helix</keyword>
<organism evidence="2 3">
    <name type="scientific">Acinetobacter tianfuensis</name>
    <dbReference type="NCBI Taxonomy" id="2419603"/>
    <lineage>
        <taxon>Bacteria</taxon>
        <taxon>Pseudomonadati</taxon>
        <taxon>Pseudomonadota</taxon>
        <taxon>Gammaproteobacteria</taxon>
        <taxon>Moraxellales</taxon>
        <taxon>Moraxellaceae</taxon>
        <taxon>Acinetobacter</taxon>
    </lineage>
</organism>
<reference evidence="2 3" key="1">
    <citation type="submission" date="2018-09" db="EMBL/GenBank/DDBJ databases">
        <title>The draft genome of Acinetobacter spp. strains.</title>
        <authorList>
            <person name="Qin J."/>
            <person name="Feng Y."/>
            <person name="Zong Z."/>
        </authorList>
    </citation>
    <scope>NUCLEOTIDE SEQUENCE [LARGE SCALE GENOMIC DNA]</scope>
    <source>
        <strain evidence="2 3">WCHAc060012</strain>
    </source>
</reference>
<evidence type="ECO:0000313" key="3">
    <source>
        <dbReference type="Proteomes" id="UP000282388"/>
    </source>
</evidence>
<keyword evidence="1" id="KW-0812">Transmembrane</keyword>
<sequence>MIDALLAPFYKWIVMALLLVLLGYVAYCNSLAKDLRLADQECQTKIETAIKPYQAAISVAEAKANSASKKYEEIKGLERERTEVINNKIETIKERTIYSNVCLDADGVSALNEAGILEYPP</sequence>
<keyword evidence="3" id="KW-1185">Reference proteome</keyword>
<comment type="caution">
    <text evidence="2">The sequence shown here is derived from an EMBL/GenBank/DDBJ whole genome shotgun (WGS) entry which is preliminary data.</text>
</comment>
<protein>
    <recommendedName>
        <fullName evidence="4">DUF2570 domain-containing protein</fullName>
    </recommendedName>
</protein>
<evidence type="ECO:0008006" key="4">
    <source>
        <dbReference type="Google" id="ProtNLM"/>
    </source>
</evidence>
<proteinExistence type="predicted"/>
<evidence type="ECO:0000313" key="2">
    <source>
        <dbReference type="EMBL" id="RKG33718.1"/>
    </source>
</evidence>
<dbReference type="AlphaFoldDB" id="A0A3A8EHX8"/>
<evidence type="ECO:0000256" key="1">
    <source>
        <dbReference type="SAM" id="Phobius"/>
    </source>
</evidence>
<dbReference type="EMBL" id="RAXV01000003">
    <property type="protein sequence ID" value="RKG33718.1"/>
    <property type="molecule type" value="Genomic_DNA"/>
</dbReference>